<dbReference type="AlphaFoldDB" id="A0A1X2Z8B4"/>
<name>A0A1X2Z8B4_BIFAD</name>
<keyword evidence="1" id="KW-1133">Transmembrane helix</keyword>
<proteinExistence type="predicted"/>
<sequence>MAVIGGLVAAAAFAWAYLHGEQWRETEQQGAMPVVVIAACGTGLICAIILSVIF</sequence>
<evidence type="ECO:0000313" key="3">
    <source>
        <dbReference type="Proteomes" id="UP000193664"/>
    </source>
</evidence>
<feature type="transmembrane region" description="Helical" evidence="1">
    <location>
        <begin position="30"/>
        <end position="53"/>
    </location>
</feature>
<evidence type="ECO:0000313" key="2">
    <source>
        <dbReference type="EMBL" id="OSG90654.1"/>
    </source>
</evidence>
<dbReference type="RefSeq" id="WP_179142567.1">
    <property type="nucleotide sequence ID" value="NZ_LNKF01000017.1"/>
</dbReference>
<dbReference type="Proteomes" id="UP000193664">
    <property type="component" value="Unassembled WGS sequence"/>
</dbReference>
<dbReference type="EMBL" id="LNKF01000017">
    <property type="protein sequence ID" value="OSG90654.1"/>
    <property type="molecule type" value="Genomic_DNA"/>
</dbReference>
<keyword evidence="1" id="KW-0812">Transmembrane</keyword>
<accession>A0A1X2Z8B4</accession>
<comment type="caution">
    <text evidence="2">The sequence shown here is derived from an EMBL/GenBank/DDBJ whole genome shotgun (WGS) entry which is preliminary data.</text>
</comment>
<keyword evidence="1" id="KW-0472">Membrane</keyword>
<reference evidence="2 3" key="1">
    <citation type="journal article" date="2016" name="Sci. Rep.">
        <title>Evaluation of genetic diversity among strains of the human gut commensal Bifidobacterium adolescentis.</title>
        <authorList>
            <person name="Duranti S."/>
            <person name="Milani C."/>
            <person name="Lugli G.A."/>
            <person name="Mancabelli L."/>
            <person name="Turroni F."/>
            <person name="Ferrario C."/>
            <person name="Mangifesta M."/>
            <person name="Viappiani A."/>
            <person name="Sanchez B."/>
            <person name="Margolles A."/>
            <person name="van Sinderen D."/>
            <person name="Ventura M."/>
        </authorList>
    </citation>
    <scope>NUCLEOTIDE SEQUENCE [LARGE SCALE GENOMIC DNA]</scope>
    <source>
        <strain evidence="2 3">AD2-8</strain>
    </source>
</reference>
<gene>
    <name evidence="2" type="ORF">AD0028_1970</name>
</gene>
<evidence type="ECO:0000256" key="1">
    <source>
        <dbReference type="SAM" id="Phobius"/>
    </source>
</evidence>
<protein>
    <submittedName>
        <fullName evidence="2">Uncharacterized protein</fullName>
    </submittedName>
</protein>
<organism evidence="2 3">
    <name type="scientific">Bifidobacterium adolescentis</name>
    <dbReference type="NCBI Taxonomy" id="1680"/>
    <lineage>
        <taxon>Bacteria</taxon>
        <taxon>Bacillati</taxon>
        <taxon>Actinomycetota</taxon>
        <taxon>Actinomycetes</taxon>
        <taxon>Bifidobacteriales</taxon>
        <taxon>Bifidobacteriaceae</taxon>
        <taxon>Bifidobacterium</taxon>
    </lineage>
</organism>